<dbReference type="Gene3D" id="2.180.10.10">
    <property type="entry name" value="RHS repeat-associated core"/>
    <property type="match status" value="1"/>
</dbReference>
<feature type="region of interest" description="Disordered" evidence="1">
    <location>
        <begin position="348"/>
        <end position="395"/>
    </location>
</feature>
<feature type="region of interest" description="Disordered" evidence="1">
    <location>
        <begin position="154"/>
        <end position="188"/>
    </location>
</feature>
<dbReference type="NCBIfam" id="TIGR03696">
    <property type="entry name" value="Rhs_assc_core"/>
    <property type="match status" value="1"/>
</dbReference>
<protein>
    <recommendedName>
        <fullName evidence="4">RHS repeat-associated core domain-containing protein</fullName>
    </recommendedName>
</protein>
<proteinExistence type="predicted"/>
<dbReference type="EMBL" id="BSPD01000034">
    <property type="protein sequence ID" value="GLS25728.1"/>
    <property type="molecule type" value="Genomic_DNA"/>
</dbReference>
<accession>A0AA37WLL7</accession>
<keyword evidence="3" id="KW-1185">Reference proteome</keyword>
<reference evidence="2 3" key="1">
    <citation type="journal article" date="2014" name="Int. J. Syst. Evol. Microbiol.">
        <title>Complete genome sequence of Corynebacterium casei LMG S-19264T (=DSM 44701T), isolated from a smear-ripened cheese.</title>
        <authorList>
            <consortium name="US DOE Joint Genome Institute (JGI-PGF)"/>
            <person name="Walter F."/>
            <person name="Albersmeier A."/>
            <person name="Kalinowski J."/>
            <person name="Ruckert C."/>
        </authorList>
    </citation>
    <scope>NUCLEOTIDE SEQUENCE [LARGE SCALE GENOMIC DNA]</scope>
    <source>
        <strain evidence="2 3">NBRC 110095</strain>
    </source>
</reference>
<gene>
    <name evidence="2" type="ORF">GCM10007877_14420</name>
</gene>
<organism evidence="2 3">
    <name type="scientific">Marinibactrum halimedae</name>
    <dbReference type="NCBI Taxonomy" id="1444977"/>
    <lineage>
        <taxon>Bacteria</taxon>
        <taxon>Pseudomonadati</taxon>
        <taxon>Pseudomonadota</taxon>
        <taxon>Gammaproteobacteria</taxon>
        <taxon>Cellvibrionales</taxon>
        <taxon>Cellvibrionaceae</taxon>
        <taxon>Marinibactrum</taxon>
    </lineage>
</organism>
<dbReference type="InterPro" id="IPR022385">
    <property type="entry name" value="Rhs_assc_core"/>
</dbReference>
<name>A0AA37WLL7_9GAMM</name>
<dbReference type="RefSeq" id="WP_232595853.1">
    <property type="nucleotide sequence ID" value="NZ_BSPD01000034.1"/>
</dbReference>
<evidence type="ECO:0008006" key="4">
    <source>
        <dbReference type="Google" id="ProtNLM"/>
    </source>
</evidence>
<sequence>MAKRLAAYFCAGNCSCATTLTDDNGQVTARRHFDPFGKPRQGNWAELDIAQLGENSFDSDMATRRGFTDHEHLDEVELIHMNGRVFDYQLGRFLSVDPYIQEPGNSQSINPYSYIMNNPMAGTDPTGYRAEEGQCQHSGYFCSVIVFSGQTRGEGSKQSASVQESNGTVNQAESPLASAGVGGSESMKTEEIGSQFNQVGTWGTENGMETVGVVAQQGSRNYSGLHKSVLFGMGLVEGTFNGIVGSNGLATSESMMGLGFMMMGGRSMAEQIYDGAVDIYNEVTGNYAAGEFQQAGVAASGVVGMALTRRPIGKGPLAGGGAKLENLSPADAKRIQNAANRTKQDISVVGSRASGKSNPNSDWDYIFSGNNRQRHSARSSVPRGTQGGEVNSMGRETGIDVWQSYNPKAPNYSTVNTDQPHIIFRPQ</sequence>
<dbReference type="Proteomes" id="UP001156870">
    <property type="component" value="Unassembled WGS sequence"/>
</dbReference>
<comment type="caution">
    <text evidence="2">The sequence shown here is derived from an EMBL/GenBank/DDBJ whole genome shotgun (WGS) entry which is preliminary data.</text>
</comment>
<evidence type="ECO:0000256" key="1">
    <source>
        <dbReference type="SAM" id="MobiDB-lite"/>
    </source>
</evidence>
<evidence type="ECO:0000313" key="3">
    <source>
        <dbReference type="Proteomes" id="UP001156870"/>
    </source>
</evidence>
<feature type="compositionally biased region" description="Polar residues" evidence="1">
    <location>
        <begin position="154"/>
        <end position="173"/>
    </location>
</feature>
<dbReference type="AlphaFoldDB" id="A0AA37WLL7"/>
<evidence type="ECO:0000313" key="2">
    <source>
        <dbReference type="EMBL" id="GLS25728.1"/>
    </source>
</evidence>